<reference evidence="4 7" key="1">
    <citation type="submission" date="2016-03" db="EMBL/GenBank/DDBJ databases">
        <title>Comparative genomics of 54 Lactobacillus plantarum strains reveals genomic uncoupling from niche constraints.</title>
        <authorList>
            <person name="Martino M.E."/>
        </authorList>
    </citation>
    <scope>NUCLEOTIDE SEQUENCE [LARGE SCALE GENOMIC DNA]</scope>
    <source>
        <strain evidence="4 7">19.1</strain>
    </source>
</reference>
<reference evidence="6 9" key="3">
    <citation type="submission" date="2020-12" db="EMBL/GenBank/DDBJ databases">
        <title>Whole genome sequencing of Lactobacillus plantarum PC518.</title>
        <authorList>
            <person name="Guo Q."/>
        </authorList>
    </citation>
    <scope>NUCLEOTIDE SEQUENCE [LARGE SCALE GENOMIC DNA]</scope>
    <source>
        <strain evidence="6 9">PC518</strain>
    </source>
</reference>
<dbReference type="AlphaFoldDB" id="A0A0M0CFT4"/>
<comment type="similarity">
    <text evidence="1">Belongs to the iron-sulfur cluster assembly SufBD family.</text>
</comment>
<evidence type="ECO:0000313" key="8">
    <source>
        <dbReference type="Proteomes" id="UP000094892"/>
    </source>
</evidence>
<dbReference type="InterPro" id="IPR037284">
    <property type="entry name" value="SUF_FeS_clus_asmbl_SufBD_sf"/>
</dbReference>
<dbReference type="RefSeq" id="WP_003645199.1">
    <property type="nucleotide sequence ID" value="NZ_AP028145.1"/>
</dbReference>
<dbReference type="KEGG" id="lpb:SH83_06070"/>
<gene>
    <name evidence="6" type="primary">sufD</name>
    <name evidence="6" type="ORF">JH395_08955</name>
    <name evidence="4" type="ORF">Lp19_2893</name>
    <name evidence="5" type="ORF">LPJSA22_01438</name>
</gene>
<dbReference type="GeneID" id="89668884"/>
<reference evidence="5 8" key="2">
    <citation type="submission" date="2016-08" db="EMBL/GenBank/DDBJ databases">
        <title>Genome sequencing of Lactobacillus plantarum JSA22, isolated from fermented soybean paste.</title>
        <authorList>
            <person name="Choi H.S."/>
        </authorList>
    </citation>
    <scope>NUCLEOTIDE SEQUENCE [LARGE SCALE GENOMIC DNA]</scope>
    <source>
        <strain evidence="5 8">JSA22</strain>
    </source>
</reference>
<dbReference type="SUPFAM" id="SSF101960">
    <property type="entry name" value="Stabilizer of iron transporter SufD"/>
    <property type="match status" value="1"/>
</dbReference>
<evidence type="ECO:0000259" key="3">
    <source>
        <dbReference type="Pfam" id="PF19295"/>
    </source>
</evidence>
<dbReference type="PANTHER" id="PTHR30508">
    <property type="entry name" value="FES CLUSTER ASSEMBLY PROTEIN SUF"/>
    <property type="match status" value="1"/>
</dbReference>
<dbReference type="NCBIfam" id="TIGR01981">
    <property type="entry name" value="sufD"/>
    <property type="match status" value="1"/>
</dbReference>
<organism evidence="4 7">
    <name type="scientific">Lactiplantibacillus plantarum</name>
    <name type="common">Lactobacillus plantarum</name>
    <dbReference type="NCBI Taxonomy" id="1590"/>
    <lineage>
        <taxon>Bacteria</taxon>
        <taxon>Bacillati</taxon>
        <taxon>Bacillota</taxon>
        <taxon>Bacilli</taxon>
        <taxon>Lactobacillales</taxon>
        <taxon>Lactobacillaceae</taxon>
        <taxon>Lactiplantibacillus</taxon>
    </lineage>
</organism>
<evidence type="ECO:0000313" key="7">
    <source>
        <dbReference type="Proteomes" id="UP000076882"/>
    </source>
</evidence>
<name>A0A0M0CFT4_LACPN</name>
<feature type="domain" description="SUF system FeS cluster assembly SufBD core" evidence="2">
    <location>
        <begin position="176"/>
        <end position="402"/>
    </location>
</feature>
<dbReference type="Proteomes" id="UP000094892">
    <property type="component" value="Unassembled WGS sequence"/>
</dbReference>
<dbReference type="Proteomes" id="UP000595466">
    <property type="component" value="Chromosome"/>
</dbReference>
<dbReference type="PATRIC" id="fig|1590.142.peg.1356"/>
<evidence type="ECO:0000256" key="1">
    <source>
        <dbReference type="ARBA" id="ARBA00043967"/>
    </source>
</evidence>
<evidence type="ECO:0000313" key="9">
    <source>
        <dbReference type="Proteomes" id="UP000595466"/>
    </source>
</evidence>
<dbReference type="Pfam" id="PF19295">
    <property type="entry name" value="SufBD_N"/>
    <property type="match status" value="1"/>
</dbReference>
<dbReference type="EMBL" id="CP066817">
    <property type="protein sequence ID" value="QQM59886.1"/>
    <property type="molecule type" value="Genomic_DNA"/>
</dbReference>
<dbReference type="EMBL" id="LUXM01000040">
    <property type="protein sequence ID" value="KZU91607.1"/>
    <property type="molecule type" value="Genomic_DNA"/>
</dbReference>
<dbReference type="InterPro" id="IPR055346">
    <property type="entry name" value="Fe-S_cluster_assembly_SufBD"/>
</dbReference>
<dbReference type="InterPro" id="IPR045595">
    <property type="entry name" value="SufBD_N"/>
</dbReference>
<dbReference type="GO" id="GO:0016226">
    <property type="term" value="P:iron-sulfur cluster assembly"/>
    <property type="evidence" value="ECO:0007669"/>
    <property type="project" value="InterPro"/>
</dbReference>
<evidence type="ECO:0000313" key="4">
    <source>
        <dbReference type="EMBL" id="KZU91607.1"/>
    </source>
</evidence>
<accession>A0A0M0CFT4</accession>
<sequence length="433" mass="47494">MEATADYETIKTTLAAAANEHGEPHWLVERRLAALDAMQGLAVPKADRFSIRDWPLTPTDQPLKFSRSDRTLATDVTAEAGHIQIVQVGQTTVTVNLPDELDDQGVILTDMFTAFREHPQLTEKHFMGKVVKTDEDRLTSYHTAFLNAGVFLYVPKGVTVKEPIEITTIQDSTRVQPLISHVLIVAEQDSHFAVTQHLTTKGDVDNIANCVVEILARADSEVHFSAFDELGANTTAYLNRRAAISRGAKVDWAIGMMNNGNTFGDFDSELIGEGAKSDAKVITVTTKAQDVCVNTRVTNRGKKTDGNIVQRGVIMEKSNLIFNGIGHIIHGASGAHAEQENRVLMMSDDAHGDANPILLIDENDVLAGHAASVGQIDQNQMYYLMSRGIDKPQAQRLVIRGFLSTVIGAIPSKTVRTRLTNTIERKLEDGIQF</sequence>
<proteinExistence type="inferred from homology"/>
<evidence type="ECO:0000313" key="5">
    <source>
        <dbReference type="EMBL" id="ODO61460.1"/>
    </source>
</evidence>
<evidence type="ECO:0000259" key="2">
    <source>
        <dbReference type="Pfam" id="PF01458"/>
    </source>
</evidence>
<dbReference type="PANTHER" id="PTHR30508:SF1">
    <property type="entry name" value="UPF0051 PROTEIN ABCI8, CHLOROPLASTIC-RELATED"/>
    <property type="match status" value="1"/>
</dbReference>
<dbReference type="InterPro" id="IPR011542">
    <property type="entry name" value="SUF_FeS_clus_asmbl_SufD"/>
</dbReference>
<dbReference type="EMBL" id="MCOL01000001">
    <property type="protein sequence ID" value="ODO61460.1"/>
    <property type="molecule type" value="Genomic_DNA"/>
</dbReference>
<feature type="domain" description="SUF system FeS cluster assembly SufBD N-terminal" evidence="3">
    <location>
        <begin position="91"/>
        <end position="166"/>
    </location>
</feature>
<protein>
    <submittedName>
        <fullName evidence="6">Fe-S cluster assembly protein SufD</fullName>
    </submittedName>
    <submittedName>
        <fullName evidence="5">FeS cluster assembly protein SufD</fullName>
    </submittedName>
    <submittedName>
        <fullName evidence="4">Iron-sulfur cluster assembly protein SufD</fullName>
    </submittedName>
</protein>
<dbReference type="Proteomes" id="UP000076882">
    <property type="component" value="Unassembled WGS sequence"/>
</dbReference>
<dbReference type="Pfam" id="PF01458">
    <property type="entry name" value="SUFBD_core"/>
    <property type="match status" value="1"/>
</dbReference>
<evidence type="ECO:0000313" key="6">
    <source>
        <dbReference type="EMBL" id="QQM59886.1"/>
    </source>
</evidence>
<dbReference type="InterPro" id="IPR000825">
    <property type="entry name" value="SUF_FeS_clus_asmbl_SufBD_core"/>
</dbReference>